<evidence type="ECO:0000259" key="6">
    <source>
        <dbReference type="Pfam" id="PF01743"/>
    </source>
</evidence>
<organism evidence="8 9">
    <name type="scientific">Mitosporidium daphniae</name>
    <dbReference type="NCBI Taxonomy" id="1485682"/>
    <lineage>
        <taxon>Eukaryota</taxon>
        <taxon>Fungi</taxon>
        <taxon>Fungi incertae sedis</taxon>
        <taxon>Microsporidia</taxon>
        <taxon>Mitosporidium</taxon>
    </lineage>
</organism>
<dbReference type="GO" id="GO:0001680">
    <property type="term" value="P:tRNA 3'-terminal CCA addition"/>
    <property type="evidence" value="ECO:0007669"/>
    <property type="project" value="UniProtKB-ARBA"/>
</dbReference>
<evidence type="ECO:0000256" key="3">
    <source>
        <dbReference type="ARBA" id="ARBA00022741"/>
    </source>
</evidence>
<gene>
    <name evidence="8" type="ORF">DI09_90p110</name>
</gene>
<feature type="domain" description="Poly A polymerase head" evidence="6">
    <location>
        <begin position="109"/>
        <end position="248"/>
    </location>
</feature>
<evidence type="ECO:0000256" key="5">
    <source>
        <dbReference type="RuleBase" id="RU003953"/>
    </source>
</evidence>
<dbReference type="Gene3D" id="3.30.460.10">
    <property type="entry name" value="Beta Polymerase, domain 2"/>
    <property type="match status" value="1"/>
</dbReference>
<dbReference type="InterPro" id="IPR032828">
    <property type="entry name" value="PolyA_RNA-bd"/>
</dbReference>
<keyword evidence="4 5" id="KW-0694">RNA-binding</keyword>
<evidence type="ECO:0000259" key="7">
    <source>
        <dbReference type="Pfam" id="PF12627"/>
    </source>
</evidence>
<dbReference type="Pfam" id="PF12627">
    <property type="entry name" value="PolyA_pol_RNAbd"/>
    <property type="match status" value="1"/>
</dbReference>
<dbReference type="OrthoDB" id="445712at2759"/>
<reference evidence="8 9" key="1">
    <citation type="submission" date="2014-04" db="EMBL/GenBank/DDBJ databases">
        <title>A new species of microsporidia sheds light on the evolution of extreme parasitism.</title>
        <authorList>
            <person name="Haag K.L."/>
            <person name="James T.Y."/>
            <person name="Larsson R."/>
            <person name="Schaer T.M."/>
            <person name="Refardt D."/>
            <person name="Pombert J.-F."/>
            <person name="Ebert D."/>
        </authorList>
    </citation>
    <scope>NUCLEOTIDE SEQUENCE [LARGE SCALE GENOMIC DNA]</scope>
    <source>
        <strain evidence="8 9">UGP3</strain>
        <tissue evidence="8">Spores</tissue>
    </source>
</reference>
<dbReference type="GO" id="GO:0052927">
    <property type="term" value="F:CC tRNA cytidylyltransferase activity"/>
    <property type="evidence" value="ECO:0007669"/>
    <property type="project" value="TreeGrafter"/>
</dbReference>
<dbReference type="GeneID" id="25261055"/>
<sequence>MLSKNPSFSILADVIGKAVNTTEHQYKAYMLREDQGPSAEEIEVLSKRIILTDLERRIVSLLNECKAALDNKVLQIPPSPTTSFEHHHFTKGTTLDHLQPIISPNSVILRFAGGWVRDKLLGITSSDIDVSIDSMTGEKFATIFCSFVKQKGLPITSVAVVAARPHQSKHLETACLSLFGQKIDFVNLRSEMYSETSRIPTRMVFGSPSDDAHRRDITINSLFYNIHTERVEDWTGRGLRDLSVGLIRTPLPSSAIFMDDPLRILRVVRFASRFSFEIDKEIYDSLLNTPKIRDLLYEKISRERIGIEVKKMLTGPHPFLSLSMLWRLKIWQSVFWHPIMISNLGQYSQFEGSLEKYEAHSMAQGWIFSQILDRLLKNQIFIESLCCRHEDVPYDGKEIGMKRISFPLQDQMLYLLHLCAIFLPHKGLLAYKSSTDKFSTIPVSSFLCKYALKTTNIEEDHITLSIEGANFFPELLDCVGWQDVMSIDFERLCSCLRLIGPRWEMTWVISQVLCIEKMLFSPKTTPKPSVEDLFLDKENAVLNIPNCVVDTVALAFSQLHRLILKYNLDKLWTLKPILNGTQIIKMFRFPNGNAHVQRLLCELVVWQIQHNIVEGCPANVELATLHLKHIYENNADELFTSHCYPIKKF</sequence>
<proteinExistence type="inferred from homology"/>
<dbReference type="PANTHER" id="PTHR13734">
    <property type="entry name" value="TRNA-NUCLEOTIDYLTRANSFERASE"/>
    <property type="match status" value="1"/>
</dbReference>
<dbReference type="AlphaFoldDB" id="A0A098VLV4"/>
<dbReference type="Pfam" id="PF01743">
    <property type="entry name" value="PolyA_pol"/>
    <property type="match status" value="1"/>
</dbReference>
<dbReference type="SUPFAM" id="SSF81301">
    <property type="entry name" value="Nucleotidyltransferase"/>
    <property type="match status" value="1"/>
</dbReference>
<dbReference type="GO" id="GO:0000166">
    <property type="term" value="F:nucleotide binding"/>
    <property type="evidence" value="ECO:0007669"/>
    <property type="project" value="UniProtKB-KW"/>
</dbReference>
<keyword evidence="2 5" id="KW-0808">Transferase</keyword>
<accession>A0A098VLV4</accession>
<dbReference type="GO" id="GO:0003723">
    <property type="term" value="F:RNA binding"/>
    <property type="evidence" value="ECO:0007669"/>
    <property type="project" value="UniProtKB-KW"/>
</dbReference>
<dbReference type="CDD" id="cd05398">
    <property type="entry name" value="NT_ClassII-CCAase"/>
    <property type="match status" value="1"/>
</dbReference>
<protein>
    <submittedName>
        <fullName evidence="8">tRNA nucleotidyltransferase</fullName>
    </submittedName>
</protein>
<keyword evidence="9" id="KW-1185">Reference proteome</keyword>
<comment type="caution">
    <text evidence="8">The sequence shown here is derived from an EMBL/GenBank/DDBJ whole genome shotgun (WGS) entry which is preliminary data.</text>
</comment>
<dbReference type="InterPro" id="IPR002646">
    <property type="entry name" value="PolA_pol_head_dom"/>
</dbReference>
<dbReference type="HOGENOM" id="CLU_019592_2_1_1"/>
<dbReference type="GO" id="GO:0052929">
    <property type="term" value="F:ATP:3'-cytidine-cytidine-tRNA adenylyltransferase activity"/>
    <property type="evidence" value="ECO:0007669"/>
    <property type="project" value="TreeGrafter"/>
</dbReference>
<dbReference type="VEuPathDB" id="MicrosporidiaDB:DI09_90p110"/>
<dbReference type="SUPFAM" id="SSF81891">
    <property type="entry name" value="Poly A polymerase C-terminal region-like"/>
    <property type="match status" value="1"/>
</dbReference>
<evidence type="ECO:0000256" key="4">
    <source>
        <dbReference type="ARBA" id="ARBA00022884"/>
    </source>
</evidence>
<dbReference type="PANTHER" id="PTHR13734:SF5">
    <property type="entry name" value="CCA TRNA NUCLEOTIDYLTRANSFERASE, MITOCHONDRIAL"/>
    <property type="match status" value="1"/>
</dbReference>
<evidence type="ECO:0000256" key="1">
    <source>
        <dbReference type="ARBA" id="ARBA00007265"/>
    </source>
</evidence>
<dbReference type="Gene3D" id="1.10.3090.10">
    <property type="entry name" value="cca-adding enzyme, domain 2"/>
    <property type="match status" value="1"/>
</dbReference>
<feature type="domain" description="tRNA nucleotidyltransferase/poly(A) polymerase RNA and SrmB- binding" evidence="7">
    <location>
        <begin position="298"/>
        <end position="335"/>
    </location>
</feature>
<evidence type="ECO:0000313" key="9">
    <source>
        <dbReference type="Proteomes" id="UP000029725"/>
    </source>
</evidence>
<dbReference type="RefSeq" id="XP_013236485.1">
    <property type="nucleotide sequence ID" value="XM_013381031.1"/>
</dbReference>
<keyword evidence="3" id="KW-0547">Nucleotide-binding</keyword>
<evidence type="ECO:0000313" key="8">
    <source>
        <dbReference type="EMBL" id="KGG50058.1"/>
    </source>
</evidence>
<name>A0A098VLV4_9MICR</name>
<dbReference type="InterPro" id="IPR043519">
    <property type="entry name" value="NT_sf"/>
</dbReference>
<evidence type="ECO:0000256" key="2">
    <source>
        <dbReference type="ARBA" id="ARBA00022679"/>
    </source>
</evidence>
<dbReference type="Proteomes" id="UP000029725">
    <property type="component" value="Unassembled WGS sequence"/>
</dbReference>
<dbReference type="EMBL" id="JMKJ01000602">
    <property type="protein sequence ID" value="KGG50058.1"/>
    <property type="molecule type" value="Genomic_DNA"/>
</dbReference>
<comment type="similarity">
    <text evidence="1 5">Belongs to the tRNA nucleotidyltransferase/poly(A) polymerase family.</text>
</comment>